<proteinExistence type="predicted"/>
<evidence type="ECO:0000313" key="2">
    <source>
        <dbReference type="Proteomes" id="UP000293162"/>
    </source>
</evidence>
<sequence>MDAKTFIHKTQELVPNEEIVRQKINDDFYCQLILNNYLSFKDYDNIIDTEDPIDFILDNCDYSNFRTNPIDRFIDTVEISHFRIFGDTDLGYIGIDDNTKIIFKISYEPIAEYLYGDGAIPEFDDIMPIAKNIYCFFDALVYWLELNKIVNESNANQKMSFRHNETADLFMEKAIEASGGSEYKFGSVF</sequence>
<dbReference type="Proteomes" id="UP000293162">
    <property type="component" value="Unassembled WGS sequence"/>
</dbReference>
<organism evidence="1 2">
    <name type="scientific">Emticicia agri</name>
    <dbReference type="NCBI Taxonomy" id="2492393"/>
    <lineage>
        <taxon>Bacteria</taxon>
        <taxon>Pseudomonadati</taxon>
        <taxon>Bacteroidota</taxon>
        <taxon>Cytophagia</taxon>
        <taxon>Cytophagales</taxon>
        <taxon>Leadbetterellaceae</taxon>
        <taxon>Emticicia</taxon>
    </lineage>
</organism>
<dbReference type="AlphaFoldDB" id="A0A4Q5M1X8"/>
<protein>
    <submittedName>
        <fullName evidence="1">Uncharacterized protein</fullName>
    </submittedName>
</protein>
<comment type="caution">
    <text evidence="1">The sequence shown here is derived from an EMBL/GenBank/DDBJ whole genome shotgun (WGS) entry which is preliminary data.</text>
</comment>
<keyword evidence="2" id="KW-1185">Reference proteome</keyword>
<dbReference type="EMBL" id="SEWF01000010">
    <property type="protein sequence ID" value="RYU96065.1"/>
    <property type="molecule type" value="Genomic_DNA"/>
</dbReference>
<gene>
    <name evidence="1" type="ORF">EWM59_09215</name>
</gene>
<dbReference type="RefSeq" id="WP_130020671.1">
    <property type="nucleotide sequence ID" value="NZ_SEWF01000010.1"/>
</dbReference>
<name>A0A4Q5M1X8_9BACT</name>
<accession>A0A4Q5M1X8</accession>
<reference evidence="1 2" key="1">
    <citation type="submission" date="2019-02" db="EMBL/GenBank/DDBJ databases">
        <title>Bacterial novel species Emticicia sp. 17J42-9 isolated from soil.</title>
        <authorList>
            <person name="Jung H.-Y."/>
        </authorList>
    </citation>
    <scope>NUCLEOTIDE SEQUENCE [LARGE SCALE GENOMIC DNA]</scope>
    <source>
        <strain evidence="1 2">17J42-9</strain>
    </source>
</reference>
<evidence type="ECO:0000313" key="1">
    <source>
        <dbReference type="EMBL" id="RYU96065.1"/>
    </source>
</evidence>